<dbReference type="Proteomes" id="UP000383932">
    <property type="component" value="Unassembled WGS sequence"/>
</dbReference>
<accession>A0A5N5Q7F8</accession>
<sequence length="150" mass="16278">MFNAPITAVTRRLKRLSAQRSASHPLYDWSTAGLPETSAYTQDWSTYSPSPSTLVASPMTQAVPSTPFGGYSLPSSVFGTPNGLLPITATYGSDSDSMLQSPHLSISSRTRPLLTDYEHIPDIPLLNSLPGEVTALSHIRPLFTPERYVV</sequence>
<evidence type="ECO:0000313" key="1">
    <source>
        <dbReference type="EMBL" id="KAB5587356.1"/>
    </source>
</evidence>
<name>A0A5N5Q7F8_9AGAM</name>
<comment type="caution">
    <text evidence="1">The sequence shown here is derived from an EMBL/GenBank/DDBJ whole genome shotgun (WGS) entry which is preliminary data.</text>
</comment>
<reference evidence="1 2" key="1">
    <citation type="journal article" date="2019" name="Fungal Biol. Biotechnol.">
        <title>Draft genome sequence of fastidious pathogen Ceratobasidium theobromae, which causes vascular-streak dieback in Theobroma cacao.</title>
        <authorList>
            <person name="Ali S.S."/>
            <person name="Asman A."/>
            <person name="Shao J."/>
            <person name="Firmansyah A.P."/>
            <person name="Susilo A.W."/>
            <person name="Rosmana A."/>
            <person name="McMahon P."/>
            <person name="Junaid M."/>
            <person name="Guest D."/>
            <person name="Kheng T.Y."/>
            <person name="Meinhardt L.W."/>
            <person name="Bailey B.A."/>
        </authorList>
    </citation>
    <scope>NUCLEOTIDE SEQUENCE [LARGE SCALE GENOMIC DNA]</scope>
    <source>
        <strain evidence="1 2">CT2</strain>
    </source>
</reference>
<organism evidence="1 2">
    <name type="scientific">Ceratobasidium theobromae</name>
    <dbReference type="NCBI Taxonomy" id="1582974"/>
    <lineage>
        <taxon>Eukaryota</taxon>
        <taxon>Fungi</taxon>
        <taxon>Dikarya</taxon>
        <taxon>Basidiomycota</taxon>
        <taxon>Agaricomycotina</taxon>
        <taxon>Agaricomycetes</taxon>
        <taxon>Cantharellales</taxon>
        <taxon>Ceratobasidiaceae</taxon>
        <taxon>Ceratobasidium</taxon>
    </lineage>
</organism>
<dbReference type="AlphaFoldDB" id="A0A5N5Q7F8"/>
<keyword evidence="2" id="KW-1185">Reference proteome</keyword>
<dbReference type="EMBL" id="SSOP01001180">
    <property type="protein sequence ID" value="KAB5587356.1"/>
    <property type="molecule type" value="Genomic_DNA"/>
</dbReference>
<proteinExistence type="predicted"/>
<gene>
    <name evidence="1" type="ORF">CTheo_9209</name>
</gene>
<protein>
    <submittedName>
        <fullName evidence="1">Uncharacterized protein</fullName>
    </submittedName>
</protein>
<evidence type="ECO:0000313" key="2">
    <source>
        <dbReference type="Proteomes" id="UP000383932"/>
    </source>
</evidence>